<sequence>DGTTIVRRSNINNVEQLVDEPFYDNCGRKRKVSGQVKQISNKRSKLNDSAGNKLNFDDVEFLILEVEKRPPLWDYSLPLLQRKSTIKQRLWSEIALALNGKISAEETQKKFKSLHDTFRKIIQSEQRMNGSPRKDTIQKWPHYLIR</sequence>
<dbReference type="GO" id="GO:0005667">
    <property type="term" value="C:transcription regulator complex"/>
    <property type="evidence" value="ECO:0007669"/>
    <property type="project" value="TreeGrafter"/>
</dbReference>
<protein>
    <submittedName>
        <fullName evidence="3">Uncharacterized protein LOC112456894</fullName>
    </submittedName>
</protein>
<dbReference type="OrthoDB" id="7701713at2759"/>
<dbReference type="PANTHER" id="PTHR12243:SF67">
    <property type="entry name" value="COREPRESSOR OF PANGOLIN, ISOFORM A-RELATED"/>
    <property type="match status" value="1"/>
</dbReference>
<dbReference type="SMART" id="SM00595">
    <property type="entry name" value="MADF"/>
    <property type="match status" value="1"/>
</dbReference>
<dbReference type="Proteomes" id="UP000504618">
    <property type="component" value="Unplaced"/>
</dbReference>
<dbReference type="Pfam" id="PF10545">
    <property type="entry name" value="MADF_DNA_bdg"/>
    <property type="match status" value="1"/>
</dbReference>
<reference evidence="3" key="1">
    <citation type="submission" date="2025-08" db="UniProtKB">
        <authorList>
            <consortium name="RefSeq"/>
        </authorList>
    </citation>
    <scope>IDENTIFICATION</scope>
    <source>
        <tissue evidence="3">Whole body</tissue>
    </source>
</reference>
<evidence type="ECO:0000313" key="3">
    <source>
        <dbReference type="RefSeq" id="XP_024875463.1"/>
    </source>
</evidence>
<evidence type="ECO:0000313" key="2">
    <source>
        <dbReference type="Proteomes" id="UP000504618"/>
    </source>
</evidence>
<dbReference type="PANTHER" id="PTHR12243">
    <property type="entry name" value="MADF DOMAIN TRANSCRIPTION FACTOR"/>
    <property type="match status" value="1"/>
</dbReference>
<organism evidence="2 3">
    <name type="scientific">Temnothorax curvispinosus</name>
    <dbReference type="NCBI Taxonomy" id="300111"/>
    <lineage>
        <taxon>Eukaryota</taxon>
        <taxon>Metazoa</taxon>
        <taxon>Ecdysozoa</taxon>
        <taxon>Arthropoda</taxon>
        <taxon>Hexapoda</taxon>
        <taxon>Insecta</taxon>
        <taxon>Pterygota</taxon>
        <taxon>Neoptera</taxon>
        <taxon>Endopterygota</taxon>
        <taxon>Hymenoptera</taxon>
        <taxon>Apocrita</taxon>
        <taxon>Aculeata</taxon>
        <taxon>Formicoidea</taxon>
        <taxon>Formicidae</taxon>
        <taxon>Myrmicinae</taxon>
        <taxon>Temnothorax</taxon>
    </lineage>
</organism>
<name>A0A6J1Q1A8_9HYME</name>
<dbReference type="InterPro" id="IPR006578">
    <property type="entry name" value="MADF-dom"/>
</dbReference>
<keyword evidence="2" id="KW-1185">Reference proteome</keyword>
<dbReference type="PROSITE" id="PS51029">
    <property type="entry name" value="MADF"/>
    <property type="match status" value="1"/>
</dbReference>
<dbReference type="InterPro" id="IPR039353">
    <property type="entry name" value="TF_Adf1"/>
</dbReference>
<gene>
    <name evidence="3" type="primary">LOC112456894</name>
</gene>
<dbReference type="RefSeq" id="XP_024875463.1">
    <property type="nucleotide sequence ID" value="XM_025019695.1"/>
</dbReference>
<evidence type="ECO:0000259" key="1">
    <source>
        <dbReference type="PROSITE" id="PS51029"/>
    </source>
</evidence>
<dbReference type="GO" id="GO:0006357">
    <property type="term" value="P:regulation of transcription by RNA polymerase II"/>
    <property type="evidence" value="ECO:0007669"/>
    <property type="project" value="TreeGrafter"/>
</dbReference>
<feature type="domain" description="MADF" evidence="1">
    <location>
        <begin position="61"/>
        <end position="146"/>
    </location>
</feature>
<feature type="non-terminal residue" evidence="3">
    <location>
        <position position="1"/>
    </location>
</feature>
<proteinExistence type="predicted"/>
<dbReference type="GeneID" id="112456894"/>
<accession>A0A6J1Q1A8</accession>
<dbReference type="GO" id="GO:0005634">
    <property type="term" value="C:nucleus"/>
    <property type="evidence" value="ECO:0007669"/>
    <property type="project" value="TreeGrafter"/>
</dbReference>
<dbReference type="AlphaFoldDB" id="A0A6J1Q1A8"/>